<proteinExistence type="predicted"/>
<accession>A0A1J4U004</accession>
<dbReference type="Proteomes" id="UP000182465">
    <property type="component" value="Unassembled WGS sequence"/>
</dbReference>
<dbReference type="EMBL" id="MNVB01000056">
    <property type="protein sequence ID" value="OIO16603.1"/>
    <property type="molecule type" value="Genomic_DNA"/>
</dbReference>
<evidence type="ECO:0008006" key="4">
    <source>
        <dbReference type="Google" id="ProtNLM"/>
    </source>
</evidence>
<evidence type="ECO:0000313" key="2">
    <source>
        <dbReference type="EMBL" id="OIO16603.1"/>
    </source>
</evidence>
<evidence type="ECO:0000313" key="3">
    <source>
        <dbReference type="Proteomes" id="UP000182465"/>
    </source>
</evidence>
<reference evidence="2 3" key="1">
    <citation type="journal article" date="2016" name="Environ. Microbiol.">
        <title>Genomic resolution of a cold subsurface aquifer community provides metabolic insights for novel microbes adapted to high CO concentrations.</title>
        <authorList>
            <person name="Probst A.J."/>
            <person name="Castelle C.J."/>
            <person name="Singh A."/>
            <person name="Brown C.T."/>
            <person name="Anantharaman K."/>
            <person name="Sharon I."/>
            <person name="Hug L.A."/>
            <person name="Burstein D."/>
            <person name="Emerson J.B."/>
            <person name="Thomas B.C."/>
            <person name="Banfield J.F."/>
        </authorList>
    </citation>
    <scope>NUCLEOTIDE SEQUENCE [LARGE SCALE GENOMIC DNA]</scope>
    <source>
        <strain evidence="2">CG1_02_38_13</strain>
    </source>
</reference>
<keyword evidence="1" id="KW-0472">Membrane</keyword>
<evidence type="ECO:0000256" key="1">
    <source>
        <dbReference type="SAM" id="Phobius"/>
    </source>
</evidence>
<comment type="caution">
    <text evidence="2">The sequence shown here is derived from an EMBL/GenBank/DDBJ whole genome shotgun (WGS) entry which is preliminary data.</text>
</comment>
<organism evidence="2 3">
    <name type="scientific">Candidatus Kuenenbacteria bacterium CG1_02_38_13</name>
    <dbReference type="NCBI Taxonomy" id="1805235"/>
    <lineage>
        <taxon>Bacteria</taxon>
        <taxon>Candidatus Kueneniibacteriota</taxon>
    </lineage>
</organism>
<sequence length="198" mass="22538">MNRNKLQKGITILEIIMAIFVFIIASFVVSAFIIQNFKVQNFTLEQSSAIDEARRGVETMIKELREALPGDTGAYPIELADDQELIFYADYDRDQAIEKVHYWLNGSDFKKNVIEASGNPLAYSGAGETVIISKYVRNNETAVFTYRDSNYSELATPADLNSVKLVHVYLKINVFENRAPMDFELESDSTLRNLKENF</sequence>
<name>A0A1J4U004_9BACT</name>
<keyword evidence="1" id="KW-1133">Transmembrane helix</keyword>
<dbReference type="AlphaFoldDB" id="A0A1J4U004"/>
<protein>
    <recommendedName>
        <fullName evidence="4">Type II secretion system protein J</fullName>
    </recommendedName>
</protein>
<feature type="transmembrane region" description="Helical" evidence="1">
    <location>
        <begin position="12"/>
        <end position="34"/>
    </location>
</feature>
<keyword evidence="1" id="KW-0812">Transmembrane</keyword>
<gene>
    <name evidence="2" type="ORF">AUJ29_02505</name>
</gene>